<keyword evidence="9 13" id="KW-0418">Kinase</keyword>
<keyword evidence="6 13" id="KW-0441">Lipid A biosynthesis</keyword>
<evidence type="ECO:0000256" key="6">
    <source>
        <dbReference type="ARBA" id="ARBA00022556"/>
    </source>
</evidence>
<evidence type="ECO:0000256" key="11">
    <source>
        <dbReference type="ARBA" id="ARBA00023098"/>
    </source>
</evidence>
<gene>
    <name evidence="13 15" type="primary">lpxK</name>
    <name evidence="15" type="ORF">GCM10007424_13720</name>
</gene>
<keyword evidence="14" id="KW-1133">Transmembrane helix</keyword>
<keyword evidence="14" id="KW-0812">Transmembrane</keyword>
<organism evidence="15 16">
    <name type="scientific">Flavobacterium suaedae</name>
    <dbReference type="NCBI Taxonomy" id="1767027"/>
    <lineage>
        <taxon>Bacteria</taxon>
        <taxon>Pseudomonadati</taxon>
        <taxon>Bacteroidota</taxon>
        <taxon>Flavobacteriia</taxon>
        <taxon>Flavobacteriales</taxon>
        <taxon>Flavobacteriaceae</taxon>
        <taxon>Flavobacterium</taxon>
    </lineage>
</organism>
<dbReference type="SUPFAM" id="SSF52540">
    <property type="entry name" value="P-loop containing nucleoside triphosphate hydrolases"/>
    <property type="match status" value="1"/>
</dbReference>
<evidence type="ECO:0000256" key="9">
    <source>
        <dbReference type="ARBA" id="ARBA00022777"/>
    </source>
</evidence>
<evidence type="ECO:0000256" key="12">
    <source>
        <dbReference type="ARBA" id="ARBA00029757"/>
    </source>
</evidence>
<evidence type="ECO:0000256" key="5">
    <source>
        <dbReference type="ARBA" id="ARBA00022516"/>
    </source>
</evidence>
<evidence type="ECO:0000256" key="10">
    <source>
        <dbReference type="ARBA" id="ARBA00022840"/>
    </source>
</evidence>
<evidence type="ECO:0000256" key="3">
    <source>
        <dbReference type="ARBA" id="ARBA00012071"/>
    </source>
</evidence>
<dbReference type="EMBL" id="BMJE01000003">
    <property type="protein sequence ID" value="GGB74991.1"/>
    <property type="molecule type" value="Genomic_DNA"/>
</dbReference>
<sequence>MKFLRKLLFPFALIYGGVVYLRNFLYDVSFLKSYSFDLPVIVVGNLSVGGTGKSPQTEYLIRLLASEYKVATLSRGYKRKTKGFVLADENADAYTLGDEPFQFHTKFPEITVAVDADRKNGIENLLAQPEPPEVILMDDAYQHRRVKGGFYILLTAFNDIYADDFILPVGNLREGKPGAKRADVIIVTKCPSDLTEPEQEFIINRLKPEENQKIYFSFIEYDEAAISKTSSIAVNELKEKDKILLAGIAKPEPFFNYLKKEGDNCLRYPDHHYFSEKEIEELKKLSKDKIIVTTEKDYMRLKGKLPDDRLFYLPIKSSFINGGDDFNKTILYYVGQSTADGRIYKD</sequence>
<dbReference type="InterPro" id="IPR003758">
    <property type="entry name" value="LpxK"/>
</dbReference>
<name>A0ABQ1JUP1_9FLAO</name>
<dbReference type="PANTHER" id="PTHR42724:SF1">
    <property type="entry name" value="TETRAACYLDISACCHARIDE 4'-KINASE, MITOCHONDRIAL-RELATED"/>
    <property type="match status" value="1"/>
</dbReference>
<comment type="function">
    <text evidence="1 13">Transfers the gamma-phosphate of ATP to the 4'-position of a tetraacyldisaccharide 1-phosphate intermediate (termed DS-1-P) to form tetraacyldisaccharide 1,4'-bis-phosphate (lipid IVA).</text>
</comment>
<keyword evidence="7 13" id="KW-0808">Transferase</keyword>
<dbReference type="PANTHER" id="PTHR42724">
    <property type="entry name" value="TETRAACYLDISACCHARIDE 4'-KINASE"/>
    <property type="match status" value="1"/>
</dbReference>
<keyword evidence="5 13" id="KW-0444">Lipid biosynthesis</keyword>
<dbReference type="EC" id="2.7.1.130" evidence="3 13"/>
<feature type="transmembrane region" description="Helical" evidence="14">
    <location>
        <begin position="7"/>
        <end position="26"/>
    </location>
</feature>
<protein>
    <recommendedName>
        <fullName evidence="4 13">Tetraacyldisaccharide 4'-kinase</fullName>
        <ecNumber evidence="3 13">2.7.1.130</ecNumber>
    </recommendedName>
    <alternativeName>
        <fullName evidence="12 13">Lipid A 4'-kinase</fullName>
    </alternativeName>
</protein>
<evidence type="ECO:0000313" key="16">
    <source>
        <dbReference type="Proteomes" id="UP000615760"/>
    </source>
</evidence>
<dbReference type="InterPro" id="IPR027417">
    <property type="entry name" value="P-loop_NTPase"/>
</dbReference>
<dbReference type="Pfam" id="PF02606">
    <property type="entry name" value="LpxK"/>
    <property type="match status" value="1"/>
</dbReference>
<evidence type="ECO:0000256" key="8">
    <source>
        <dbReference type="ARBA" id="ARBA00022741"/>
    </source>
</evidence>
<accession>A0ABQ1JUP1</accession>
<keyword evidence="16" id="KW-1185">Reference proteome</keyword>
<comment type="caution">
    <text evidence="13">Lacks conserved residue(s) required for the propagation of feature annotation.</text>
</comment>
<evidence type="ECO:0000256" key="2">
    <source>
        <dbReference type="ARBA" id="ARBA00004870"/>
    </source>
</evidence>
<keyword evidence="10 13" id="KW-0067">ATP-binding</keyword>
<proteinExistence type="inferred from homology"/>
<keyword evidence="8 13" id="KW-0547">Nucleotide-binding</keyword>
<dbReference type="RefSeq" id="WP_188620518.1">
    <property type="nucleotide sequence ID" value="NZ_BMJE01000003.1"/>
</dbReference>
<evidence type="ECO:0000256" key="13">
    <source>
        <dbReference type="HAMAP-Rule" id="MF_00409"/>
    </source>
</evidence>
<dbReference type="HAMAP" id="MF_00409">
    <property type="entry name" value="LpxK"/>
    <property type="match status" value="1"/>
</dbReference>
<reference evidence="16" key="1">
    <citation type="journal article" date="2019" name="Int. J. Syst. Evol. Microbiol.">
        <title>The Global Catalogue of Microorganisms (GCM) 10K type strain sequencing project: providing services to taxonomists for standard genome sequencing and annotation.</title>
        <authorList>
            <consortium name="The Broad Institute Genomics Platform"/>
            <consortium name="The Broad Institute Genome Sequencing Center for Infectious Disease"/>
            <person name="Wu L."/>
            <person name="Ma J."/>
        </authorList>
    </citation>
    <scope>NUCLEOTIDE SEQUENCE [LARGE SCALE GENOMIC DNA]</scope>
    <source>
        <strain evidence="16">CGMCC 1.15461</strain>
    </source>
</reference>
<comment type="caution">
    <text evidence="15">The sequence shown here is derived from an EMBL/GenBank/DDBJ whole genome shotgun (WGS) entry which is preliminary data.</text>
</comment>
<evidence type="ECO:0000256" key="14">
    <source>
        <dbReference type="SAM" id="Phobius"/>
    </source>
</evidence>
<evidence type="ECO:0000256" key="4">
    <source>
        <dbReference type="ARBA" id="ARBA00016436"/>
    </source>
</evidence>
<comment type="pathway">
    <text evidence="2 13">Glycolipid biosynthesis; lipid IV(A) biosynthesis; lipid IV(A) from (3R)-3-hydroxytetradecanoyl-[acyl-carrier-protein] and UDP-N-acetyl-alpha-D-glucosamine: step 6/6.</text>
</comment>
<dbReference type="NCBIfam" id="TIGR00682">
    <property type="entry name" value="lpxK"/>
    <property type="match status" value="1"/>
</dbReference>
<evidence type="ECO:0000313" key="15">
    <source>
        <dbReference type="EMBL" id="GGB74991.1"/>
    </source>
</evidence>
<comment type="catalytic activity">
    <reaction evidence="13">
        <text>a lipid A disaccharide + ATP = a lipid IVA + ADP + H(+)</text>
        <dbReference type="Rhea" id="RHEA:67840"/>
        <dbReference type="ChEBI" id="CHEBI:15378"/>
        <dbReference type="ChEBI" id="CHEBI:30616"/>
        <dbReference type="ChEBI" id="CHEBI:176343"/>
        <dbReference type="ChEBI" id="CHEBI:176425"/>
        <dbReference type="ChEBI" id="CHEBI:456216"/>
        <dbReference type="EC" id="2.7.1.130"/>
    </reaction>
</comment>
<keyword evidence="11 13" id="KW-0443">Lipid metabolism</keyword>
<keyword evidence="14" id="KW-0472">Membrane</keyword>
<dbReference type="Proteomes" id="UP000615760">
    <property type="component" value="Unassembled WGS sequence"/>
</dbReference>
<evidence type="ECO:0000256" key="7">
    <source>
        <dbReference type="ARBA" id="ARBA00022679"/>
    </source>
</evidence>
<evidence type="ECO:0000256" key="1">
    <source>
        <dbReference type="ARBA" id="ARBA00002274"/>
    </source>
</evidence>
<comment type="similarity">
    <text evidence="13">Belongs to the LpxK family.</text>
</comment>